<proteinExistence type="inferred from homology"/>
<gene>
    <name evidence="5" type="ORF">DYBT9623_00538</name>
</gene>
<dbReference type="PANTHER" id="PTHR22925">
    <property type="entry name" value="GLYCOSYL HYDROLASE 43 FAMILY MEMBER"/>
    <property type="match status" value="1"/>
</dbReference>
<dbReference type="CDD" id="cd18824">
    <property type="entry name" value="GH43_CtGH43-like"/>
    <property type="match status" value="1"/>
</dbReference>
<comment type="caution">
    <text evidence="5">The sequence shown here is derived from an EMBL/GenBank/DDBJ whole genome shotgun (WGS) entry which is preliminary data.</text>
</comment>
<reference evidence="5 6" key="1">
    <citation type="submission" date="2021-04" db="EMBL/GenBank/DDBJ databases">
        <authorList>
            <person name="Rodrigo-Torres L."/>
            <person name="Arahal R. D."/>
            <person name="Lucena T."/>
        </authorList>
    </citation>
    <scope>NUCLEOTIDE SEQUENCE [LARGE SCALE GENOMIC DNA]</scope>
    <source>
        <strain evidence="5 6">CECT 9623</strain>
    </source>
</reference>
<accession>A0ABM8UKM5</accession>
<evidence type="ECO:0008006" key="7">
    <source>
        <dbReference type="Google" id="ProtNLM"/>
    </source>
</evidence>
<dbReference type="EMBL" id="CAJRAU010000001">
    <property type="protein sequence ID" value="CAG5067811.1"/>
    <property type="molecule type" value="Genomic_DNA"/>
</dbReference>
<dbReference type="Proteomes" id="UP000679725">
    <property type="component" value="Unassembled WGS sequence"/>
</dbReference>
<dbReference type="InterPro" id="IPR006710">
    <property type="entry name" value="Glyco_hydro_43"/>
</dbReference>
<organism evidence="5 6">
    <name type="scientific">Dyadobacter linearis</name>
    <dbReference type="NCBI Taxonomy" id="2823330"/>
    <lineage>
        <taxon>Bacteria</taxon>
        <taxon>Pseudomonadati</taxon>
        <taxon>Bacteroidota</taxon>
        <taxon>Cytophagia</taxon>
        <taxon>Cytophagales</taxon>
        <taxon>Spirosomataceae</taxon>
        <taxon>Dyadobacter</taxon>
    </lineage>
</organism>
<protein>
    <recommendedName>
        <fullName evidence="7">Glycosyl hydrolases family 43</fullName>
    </recommendedName>
</protein>
<evidence type="ECO:0000256" key="1">
    <source>
        <dbReference type="ARBA" id="ARBA00009865"/>
    </source>
</evidence>
<dbReference type="PANTHER" id="PTHR22925:SF3">
    <property type="entry name" value="GLYCOSYL HYDROLASE FAMILY PROTEIN 43"/>
    <property type="match status" value="1"/>
</dbReference>
<dbReference type="Gene3D" id="2.115.10.20">
    <property type="entry name" value="Glycosyl hydrolase domain, family 43"/>
    <property type="match status" value="1"/>
</dbReference>
<comment type="similarity">
    <text evidence="1 4">Belongs to the glycosyl hydrolase 43 family.</text>
</comment>
<keyword evidence="2 4" id="KW-0378">Hydrolase</keyword>
<dbReference type="SUPFAM" id="SSF75005">
    <property type="entry name" value="Arabinanase/levansucrase/invertase"/>
    <property type="match status" value="1"/>
</dbReference>
<keyword evidence="6" id="KW-1185">Reference proteome</keyword>
<dbReference type="Pfam" id="PF04616">
    <property type="entry name" value="Glyco_hydro_43"/>
    <property type="match status" value="1"/>
</dbReference>
<sequence length="525" mass="57679">MLAAFLLFLIVFPVTDTFSQSKRKRDAATGKGNTLSPVSIVNFNESGKQVTRFDIAGDAIDAHDGEIAYFDGTYYLYGTSYDCGFAWQNKSAPFCGFKVYASPDLVNWTDKGYLFDAKNPVWQSRCNGNTYGCFRPHVVFNKKTGLYVLWVNVYDNVVGFRVFTSKNPAGPFTEVENPKLAVNQNAEAAGLNNGDHDTFVDDDGKGYVAYTDWRTKGTIVIEELTDDYLSGTGKHVKAVTPGKTEAPGLMKRNGIYYLLYSDPNCGYCSGTGTSYRTAKSPLGPWSEGISISDKSCGGQPSFVSTIQFDSETVYLYGSDLWNNAAKNEALANYFWAPLKFDEKGAIEPVPCNPSENVRVKVGAVPDQKSRKNIDNSSGREGFTTQCDISNGKERTQSFVATRSGKLSEVNFTTFRDGYPDSGLELNIYPATDSGLPTGSSLFATVAEPDSMGWAPKRLHFNPNIQVEKGKKYVIALKSKTTKGCYGFQFNDSLSYPKGAAAVKGDGDFVIEKNRSLKFETYISPK</sequence>
<keyword evidence="3 4" id="KW-0326">Glycosidase</keyword>
<dbReference type="InterPro" id="IPR023296">
    <property type="entry name" value="Glyco_hydro_beta-prop_sf"/>
</dbReference>
<evidence type="ECO:0000313" key="6">
    <source>
        <dbReference type="Proteomes" id="UP000679725"/>
    </source>
</evidence>
<evidence type="ECO:0000313" key="5">
    <source>
        <dbReference type="EMBL" id="CAG5067811.1"/>
    </source>
</evidence>
<evidence type="ECO:0000256" key="2">
    <source>
        <dbReference type="ARBA" id="ARBA00022801"/>
    </source>
</evidence>
<evidence type="ECO:0000256" key="3">
    <source>
        <dbReference type="ARBA" id="ARBA00023295"/>
    </source>
</evidence>
<name>A0ABM8UKM5_9BACT</name>
<evidence type="ECO:0000256" key="4">
    <source>
        <dbReference type="RuleBase" id="RU361187"/>
    </source>
</evidence>